<proteinExistence type="predicted"/>
<feature type="region of interest" description="Disordered" evidence="6">
    <location>
        <begin position="526"/>
        <end position="600"/>
    </location>
</feature>
<dbReference type="InterPro" id="IPR036236">
    <property type="entry name" value="Znf_C2H2_sf"/>
</dbReference>
<feature type="compositionally biased region" description="Basic and acidic residues" evidence="6">
    <location>
        <begin position="482"/>
        <end position="495"/>
    </location>
</feature>
<accession>A0A8B8ISN2</accession>
<organism evidence="8 9">
    <name type="scientific">Vanessa tameamea</name>
    <name type="common">Kamehameha butterfly</name>
    <dbReference type="NCBI Taxonomy" id="334116"/>
    <lineage>
        <taxon>Eukaryota</taxon>
        <taxon>Metazoa</taxon>
        <taxon>Ecdysozoa</taxon>
        <taxon>Arthropoda</taxon>
        <taxon>Hexapoda</taxon>
        <taxon>Insecta</taxon>
        <taxon>Pterygota</taxon>
        <taxon>Neoptera</taxon>
        <taxon>Endopterygota</taxon>
        <taxon>Lepidoptera</taxon>
        <taxon>Glossata</taxon>
        <taxon>Ditrysia</taxon>
        <taxon>Papilionoidea</taxon>
        <taxon>Nymphalidae</taxon>
        <taxon>Nymphalinae</taxon>
        <taxon>Vanessa</taxon>
    </lineage>
</organism>
<dbReference type="AlphaFoldDB" id="A0A8B8ISN2"/>
<dbReference type="OMA" id="PYYRIVK"/>
<dbReference type="GO" id="GO:0008270">
    <property type="term" value="F:zinc ion binding"/>
    <property type="evidence" value="ECO:0007669"/>
    <property type="project" value="UniProtKB-KW"/>
</dbReference>
<keyword evidence="1" id="KW-0479">Metal-binding</keyword>
<dbReference type="Pfam" id="PF00096">
    <property type="entry name" value="zf-C2H2"/>
    <property type="match status" value="1"/>
</dbReference>
<dbReference type="OrthoDB" id="7950901at2759"/>
<dbReference type="Proteomes" id="UP001652626">
    <property type="component" value="Chromosome 31"/>
</dbReference>
<reference evidence="9" key="1">
    <citation type="submission" date="2025-08" db="UniProtKB">
        <authorList>
            <consortium name="RefSeq"/>
        </authorList>
    </citation>
    <scope>IDENTIFICATION</scope>
    <source>
        <tissue evidence="9">Whole body</tissue>
    </source>
</reference>
<dbReference type="GO" id="GO:0000977">
    <property type="term" value="F:RNA polymerase II transcription regulatory region sequence-specific DNA binding"/>
    <property type="evidence" value="ECO:0007669"/>
    <property type="project" value="TreeGrafter"/>
</dbReference>
<evidence type="ECO:0000313" key="8">
    <source>
        <dbReference type="Proteomes" id="UP001652626"/>
    </source>
</evidence>
<gene>
    <name evidence="9" type="primary">LOC113403272</name>
</gene>
<dbReference type="GeneID" id="113403272"/>
<keyword evidence="8" id="KW-1185">Reference proteome</keyword>
<feature type="domain" description="C2H2-type" evidence="7">
    <location>
        <begin position="638"/>
        <end position="666"/>
    </location>
</feature>
<feature type="domain" description="C2H2-type" evidence="7">
    <location>
        <begin position="246"/>
        <end position="273"/>
    </location>
</feature>
<dbReference type="SUPFAM" id="SSF57667">
    <property type="entry name" value="beta-beta-alpha zinc fingers"/>
    <property type="match status" value="2"/>
</dbReference>
<dbReference type="PANTHER" id="PTHR24379:SF127">
    <property type="entry name" value="BLOODY FINGERS-RELATED"/>
    <property type="match status" value="1"/>
</dbReference>
<feature type="compositionally biased region" description="Basic residues" evidence="6">
    <location>
        <begin position="584"/>
        <end position="596"/>
    </location>
</feature>
<feature type="domain" description="C2H2-type" evidence="7">
    <location>
        <begin position="70"/>
        <end position="92"/>
    </location>
</feature>
<feature type="compositionally biased region" description="Polar residues" evidence="6">
    <location>
        <begin position="436"/>
        <end position="447"/>
    </location>
</feature>
<feature type="compositionally biased region" description="Basic residues" evidence="6">
    <location>
        <begin position="537"/>
        <end position="558"/>
    </location>
</feature>
<dbReference type="PROSITE" id="PS50157">
    <property type="entry name" value="ZINC_FINGER_C2H2_2"/>
    <property type="match status" value="4"/>
</dbReference>
<dbReference type="SMART" id="SM00355">
    <property type="entry name" value="ZnF_C2H2"/>
    <property type="match status" value="12"/>
</dbReference>
<protein>
    <submittedName>
        <fullName evidence="9">Zinc finger protein 107-like</fullName>
    </submittedName>
</protein>
<evidence type="ECO:0000256" key="1">
    <source>
        <dbReference type="ARBA" id="ARBA00022723"/>
    </source>
</evidence>
<evidence type="ECO:0000256" key="3">
    <source>
        <dbReference type="ARBA" id="ARBA00022771"/>
    </source>
</evidence>
<keyword evidence="2" id="KW-0677">Repeat</keyword>
<feature type="compositionally biased region" description="Basic and acidic residues" evidence="6">
    <location>
        <begin position="420"/>
        <end position="435"/>
    </location>
</feature>
<dbReference type="PANTHER" id="PTHR24379">
    <property type="entry name" value="KRAB AND ZINC FINGER DOMAIN-CONTAINING"/>
    <property type="match status" value="1"/>
</dbReference>
<dbReference type="PROSITE" id="PS00028">
    <property type="entry name" value="ZINC_FINGER_C2H2_1"/>
    <property type="match status" value="11"/>
</dbReference>
<evidence type="ECO:0000256" key="2">
    <source>
        <dbReference type="ARBA" id="ARBA00022737"/>
    </source>
</evidence>
<evidence type="ECO:0000259" key="7">
    <source>
        <dbReference type="PROSITE" id="PS50157"/>
    </source>
</evidence>
<keyword evidence="4" id="KW-0862">Zinc</keyword>
<evidence type="ECO:0000256" key="5">
    <source>
        <dbReference type="PROSITE-ProRule" id="PRU00042"/>
    </source>
</evidence>
<sequence>MDECIDLDNDNICGVCYAEFLDIDDLKLHIIQYHLNETSKYRFCDFCSRIFSDIEAYSLHLRNAHLSTFKTCKYCTRVFNDAQSVSRHEKKHKSSFYYPKIACSNCIKVFKNKKDLEYHEYEKHRDIDDGLMLQHCFPELSSLININIRKFFKGLHENYLYRCVVCELSTPNVTEYIDHLLKNECKSLSCNTCCNVYAWKSRLEHHCKTHKKRETDINNGKKQCPKCDKYFHFIKLKSHLKECSSMKCTPCDVSFDSVEKFAYHVTTHSHHSPVQFENCKYCRRPFIGLNALKKHIERSHKHNLHLYKYNCIYCNIVFKHPKLLFGHFFTKHRDINPYTCKICNTDYRIRKNFTLHIKLDHKSVGFVEFNSNYHVFFTDKKSEKPFQPRNLDIAESTNKESDNEMFTDNESDFKTTLNENKNESEKFGDTEKKTNDNINAIEQVSSKVESKANERDSDLEREKLEVTEEPKNKTTSVVNENTNERCELSENKPEDEAIYTNSNNKYNKPSVKLVNVNSDFMTVTETEADQTETEVKRKARVQKRKTKSQPIRSRKIQKTKTCDDSDSSDDSDVPLSKIVNKNPTRSRKRKIKRRKTSKETIQYSRKKMKFICFKCDRNCYTYQNYHRHMSLHMKKGHKTCVKCFEKFKTKDELNDHMKTEHSSSKLTETLKKLLDKRKSDREMTTAKHQTADTIISRTIQRVPFEVNDTQATITRVESDKISVKKFLETFKPDANDPTAKKISISNSLSIRSVEKGETKSFIKMTKFNSEPTVIADRPQLKMPVKFREEEKQEHKVTIKLVYCDYVTPTLNLENEVGNTDFNKSVDRSYFEESYDSEVRNKSELIPEVGREVLLEDKDPTKVHNLKKTIVLKDLLSYNNVRIGHLAPKAPFYKIVKIDEVLHERQATVEPPKQTNITLPNGTKLVSVNPLAHLLGNKSVADIPKSNPYKNKSYSYKPKMQDFGQAIVKAMKVLDKTPAKRKSTKKIDPVN</sequence>
<feature type="compositionally biased region" description="Basic and acidic residues" evidence="6">
    <location>
        <begin position="448"/>
        <end position="472"/>
    </location>
</feature>
<feature type="region of interest" description="Disordered" evidence="6">
    <location>
        <begin position="412"/>
        <end position="508"/>
    </location>
</feature>
<dbReference type="Gene3D" id="3.30.160.60">
    <property type="entry name" value="Classic Zinc Finger"/>
    <property type="match status" value="3"/>
</dbReference>
<name>A0A8B8ISN2_VANTA</name>
<keyword evidence="3 5" id="KW-0863">Zinc-finger</keyword>
<evidence type="ECO:0000256" key="6">
    <source>
        <dbReference type="SAM" id="MobiDB-lite"/>
    </source>
</evidence>
<evidence type="ECO:0000256" key="4">
    <source>
        <dbReference type="ARBA" id="ARBA00022833"/>
    </source>
</evidence>
<feature type="domain" description="C2H2-type" evidence="7">
    <location>
        <begin position="188"/>
        <end position="215"/>
    </location>
</feature>
<evidence type="ECO:0000313" key="9">
    <source>
        <dbReference type="RefSeq" id="XP_026499537.2"/>
    </source>
</evidence>
<dbReference type="GO" id="GO:0000981">
    <property type="term" value="F:DNA-binding transcription factor activity, RNA polymerase II-specific"/>
    <property type="evidence" value="ECO:0007669"/>
    <property type="project" value="TreeGrafter"/>
</dbReference>
<dbReference type="InterPro" id="IPR013087">
    <property type="entry name" value="Znf_C2H2_type"/>
</dbReference>
<dbReference type="RefSeq" id="XP_026499537.2">
    <property type="nucleotide sequence ID" value="XM_026643752.2"/>
</dbReference>
<dbReference type="GO" id="GO:0005634">
    <property type="term" value="C:nucleus"/>
    <property type="evidence" value="ECO:0007669"/>
    <property type="project" value="TreeGrafter"/>
</dbReference>